<evidence type="ECO:0000256" key="2">
    <source>
        <dbReference type="ARBA" id="ARBA00022763"/>
    </source>
</evidence>
<dbReference type="PANTHER" id="PTHR35369:SF2">
    <property type="entry name" value="BLR3025 PROTEIN"/>
    <property type="match status" value="1"/>
</dbReference>
<keyword evidence="2" id="KW-0227">DNA damage</keyword>
<dbReference type="RefSeq" id="WP_229742560.1">
    <property type="nucleotide sequence ID" value="NZ_BMDU01000004.1"/>
</dbReference>
<dbReference type="Gene3D" id="3.30.70.270">
    <property type="match status" value="1"/>
</dbReference>
<evidence type="ECO:0000313" key="4">
    <source>
        <dbReference type="EMBL" id="GFZ91164.1"/>
    </source>
</evidence>
<comment type="caution">
    <text evidence="4">The sequence shown here is derived from an EMBL/GenBank/DDBJ whole genome shotgun (WGS) entry which is preliminary data.</text>
</comment>
<accession>A0ABQ1EY42</accession>
<dbReference type="InterPro" id="IPR043128">
    <property type="entry name" value="Rev_trsase/Diguanyl_cyclase"/>
</dbReference>
<dbReference type="PANTHER" id="PTHR35369">
    <property type="entry name" value="BLR3025 PROTEIN-RELATED"/>
    <property type="match status" value="1"/>
</dbReference>
<gene>
    <name evidence="4" type="ORF">GCM10019071_21550</name>
</gene>
<keyword evidence="5" id="KW-1185">Reference proteome</keyword>
<dbReference type="InterPro" id="IPR043502">
    <property type="entry name" value="DNA/RNA_pol_sf"/>
</dbReference>
<dbReference type="EMBL" id="BMDU01000004">
    <property type="protein sequence ID" value="GFZ91164.1"/>
    <property type="molecule type" value="Genomic_DNA"/>
</dbReference>
<dbReference type="SUPFAM" id="SSF56672">
    <property type="entry name" value="DNA/RNA polymerases"/>
    <property type="match status" value="1"/>
</dbReference>
<reference evidence="5" key="1">
    <citation type="journal article" date="2019" name="Int. J. Syst. Evol. Microbiol.">
        <title>The Global Catalogue of Microorganisms (GCM) 10K type strain sequencing project: providing services to taxonomists for standard genome sequencing and annotation.</title>
        <authorList>
            <consortium name="The Broad Institute Genomics Platform"/>
            <consortium name="The Broad Institute Genome Sequencing Center for Infectious Disease"/>
            <person name="Wu L."/>
            <person name="Ma J."/>
        </authorList>
    </citation>
    <scope>NUCLEOTIDE SEQUENCE [LARGE SCALE GENOMIC DNA]</scope>
    <source>
        <strain evidence="5">CCM 7327</strain>
    </source>
</reference>
<evidence type="ECO:0000256" key="1">
    <source>
        <dbReference type="ARBA" id="ARBA00010945"/>
    </source>
</evidence>
<evidence type="ECO:0000313" key="5">
    <source>
        <dbReference type="Proteomes" id="UP000628109"/>
    </source>
</evidence>
<organism evidence="4 5">
    <name type="scientific">Sphingobium fuliginis (strain ATCC 27551)</name>
    <dbReference type="NCBI Taxonomy" id="336203"/>
    <lineage>
        <taxon>Bacteria</taxon>
        <taxon>Pseudomonadati</taxon>
        <taxon>Pseudomonadota</taxon>
        <taxon>Alphaproteobacteria</taxon>
        <taxon>Sphingomonadales</taxon>
        <taxon>Sphingomonadaceae</taxon>
        <taxon>Sphingobium</taxon>
    </lineage>
</organism>
<evidence type="ECO:0000259" key="3">
    <source>
        <dbReference type="Pfam" id="PF00817"/>
    </source>
</evidence>
<comment type="similarity">
    <text evidence="1">Belongs to the DNA polymerase type-Y family.</text>
</comment>
<dbReference type="InterPro" id="IPR050356">
    <property type="entry name" value="SulA_CellDiv_inhibitor"/>
</dbReference>
<dbReference type="Proteomes" id="UP000628109">
    <property type="component" value="Unassembled WGS sequence"/>
</dbReference>
<proteinExistence type="inferred from homology"/>
<sequence>MTRVASLYLPQLPIERLRKAERPARLPEPAPAPVAPRFAPPIDDNPGACSVPKAGGWRPGARWACDGALGSRPTQADIDAMPAQQRPTMREMGRRSEAAEHPFKAMPADNGGGRAASLPVSALTWATLWGKPTVLITRTGQRDVVTAACPLALELGLGPGMAAAHARALVTDLEVRDAQPVADQAWLDRLALHAVAHWTPTACVSGPDGLWLDLTGTTHLFGGEARFCRRLLPFLERLGFTASIAIAGTPGAAHALARYGNEAIILLPDGTETQGHCRSPALRASIGARGS</sequence>
<name>A0ABQ1EY42_SPHSA</name>
<dbReference type="Pfam" id="PF00817">
    <property type="entry name" value="IMS"/>
    <property type="match status" value="1"/>
</dbReference>
<dbReference type="Gene3D" id="3.40.1170.60">
    <property type="match status" value="1"/>
</dbReference>
<protein>
    <recommendedName>
        <fullName evidence="3">UmuC domain-containing protein</fullName>
    </recommendedName>
</protein>
<dbReference type="InterPro" id="IPR001126">
    <property type="entry name" value="UmuC"/>
</dbReference>
<feature type="domain" description="UmuC" evidence="3">
    <location>
        <begin position="126"/>
        <end position="254"/>
    </location>
</feature>